<evidence type="ECO:0000313" key="1">
    <source>
        <dbReference type="EMBL" id="CDW30116.1"/>
    </source>
</evidence>
<protein>
    <submittedName>
        <fullName evidence="1">Uncharacterized protein</fullName>
    </submittedName>
</protein>
<dbReference type="EMBL" id="HACA01012755">
    <property type="protein sequence ID" value="CDW30116.1"/>
    <property type="molecule type" value="Transcribed_RNA"/>
</dbReference>
<accession>A0A0K2TXI4</accession>
<proteinExistence type="predicted"/>
<sequence>MYQDCFFHQVLNEYSKTIYCSIRIRNMLL</sequence>
<reference evidence="1" key="1">
    <citation type="submission" date="2014-05" db="EMBL/GenBank/DDBJ databases">
        <authorList>
            <person name="Chronopoulou M."/>
        </authorList>
    </citation>
    <scope>NUCLEOTIDE SEQUENCE</scope>
    <source>
        <tissue evidence="1">Whole organism</tissue>
    </source>
</reference>
<name>A0A0K2TXI4_LEPSM</name>
<dbReference type="AlphaFoldDB" id="A0A0K2TXI4"/>
<organism evidence="1">
    <name type="scientific">Lepeophtheirus salmonis</name>
    <name type="common">Salmon louse</name>
    <name type="synonym">Caligus salmonis</name>
    <dbReference type="NCBI Taxonomy" id="72036"/>
    <lineage>
        <taxon>Eukaryota</taxon>
        <taxon>Metazoa</taxon>
        <taxon>Ecdysozoa</taxon>
        <taxon>Arthropoda</taxon>
        <taxon>Crustacea</taxon>
        <taxon>Multicrustacea</taxon>
        <taxon>Hexanauplia</taxon>
        <taxon>Copepoda</taxon>
        <taxon>Siphonostomatoida</taxon>
        <taxon>Caligidae</taxon>
        <taxon>Lepeophtheirus</taxon>
    </lineage>
</organism>